<feature type="non-terminal residue" evidence="2">
    <location>
        <position position="114"/>
    </location>
</feature>
<evidence type="ECO:0000256" key="1">
    <source>
        <dbReference type="SAM" id="Coils"/>
    </source>
</evidence>
<evidence type="ECO:0000313" key="2">
    <source>
        <dbReference type="EMBL" id="JAT84613.1"/>
    </source>
</evidence>
<dbReference type="AlphaFoldDB" id="A0A1E1WCB3"/>
<gene>
    <name evidence="2" type="ORF">g.5729</name>
</gene>
<reference evidence="2" key="1">
    <citation type="submission" date="2015-09" db="EMBL/GenBank/DDBJ databases">
        <title>De novo assembly of Pectinophora gossypiella (Pink Bollworm) gut transcriptome.</title>
        <authorList>
            <person name="Tassone E.E."/>
        </authorList>
    </citation>
    <scope>NUCLEOTIDE SEQUENCE</scope>
</reference>
<protein>
    <submittedName>
        <fullName evidence="2">Uncharacterized protein</fullName>
    </submittedName>
</protein>
<organism evidence="2">
    <name type="scientific">Pectinophora gossypiella</name>
    <name type="common">Cotton pink bollworm</name>
    <name type="synonym">Depressaria gossypiella</name>
    <dbReference type="NCBI Taxonomy" id="13191"/>
    <lineage>
        <taxon>Eukaryota</taxon>
        <taxon>Metazoa</taxon>
        <taxon>Ecdysozoa</taxon>
        <taxon>Arthropoda</taxon>
        <taxon>Hexapoda</taxon>
        <taxon>Insecta</taxon>
        <taxon>Pterygota</taxon>
        <taxon>Neoptera</taxon>
        <taxon>Endopterygota</taxon>
        <taxon>Lepidoptera</taxon>
        <taxon>Glossata</taxon>
        <taxon>Ditrysia</taxon>
        <taxon>Gelechioidea</taxon>
        <taxon>Gelechiidae</taxon>
        <taxon>Apatetrinae</taxon>
        <taxon>Pectinophora</taxon>
    </lineage>
</organism>
<name>A0A1E1WCB3_PECGO</name>
<proteinExistence type="predicted"/>
<dbReference type="EMBL" id="GDQN01006441">
    <property type="protein sequence ID" value="JAT84613.1"/>
    <property type="molecule type" value="Transcribed_RNA"/>
</dbReference>
<accession>A0A1E1WCB3</accession>
<sequence length="114" mass="12634">MTSVSSELTSGVRTLKELNARRASVKGQVTKFKNYLNGFQVGSKLTNIQVAELKLKLGKIETLLTKFDELQDQIEVLNSDAIEIELLERENIEHSIIAEMARANSILNGQGESS</sequence>
<feature type="coiled-coil region" evidence="1">
    <location>
        <begin position="60"/>
        <end position="87"/>
    </location>
</feature>
<keyword evidence="1" id="KW-0175">Coiled coil</keyword>
<dbReference type="OrthoDB" id="5989194at2759"/>